<dbReference type="GO" id="GO:0000287">
    <property type="term" value="F:magnesium ion binding"/>
    <property type="evidence" value="ECO:0007669"/>
    <property type="project" value="TreeGrafter"/>
</dbReference>
<gene>
    <name evidence="11" type="ORF">COU06_00790</name>
</gene>
<dbReference type="PANTHER" id="PTHR43344:SF2">
    <property type="entry name" value="PHOSPHOSERINE PHOSPHATASE"/>
    <property type="match status" value="1"/>
</dbReference>
<dbReference type="AlphaFoldDB" id="A0A2M6WKH4"/>
<dbReference type="GO" id="GO:0006564">
    <property type="term" value="P:L-serine biosynthetic process"/>
    <property type="evidence" value="ECO:0007669"/>
    <property type="project" value="UniProtKB-KW"/>
</dbReference>
<evidence type="ECO:0000256" key="3">
    <source>
        <dbReference type="ARBA" id="ARBA00012640"/>
    </source>
</evidence>
<comment type="pathway">
    <text evidence="2">Amino-acid biosynthesis; L-serine biosynthesis; L-serine from 3-phospho-D-glycerate: step 3/3.</text>
</comment>
<comment type="caution">
    <text evidence="11">The sequence shown here is derived from an EMBL/GenBank/DDBJ whole genome shotgun (WGS) entry which is preliminary data.</text>
</comment>
<dbReference type="EMBL" id="PFAY01000006">
    <property type="protein sequence ID" value="PIT93279.1"/>
    <property type="molecule type" value="Genomic_DNA"/>
</dbReference>
<evidence type="ECO:0000256" key="8">
    <source>
        <dbReference type="ARBA" id="ARBA00023299"/>
    </source>
</evidence>
<dbReference type="InterPro" id="IPR023214">
    <property type="entry name" value="HAD_sf"/>
</dbReference>
<comment type="catalytic activity">
    <reaction evidence="9">
        <text>O-phospho-L-serine + H2O = L-serine + phosphate</text>
        <dbReference type="Rhea" id="RHEA:21208"/>
        <dbReference type="ChEBI" id="CHEBI:15377"/>
        <dbReference type="ChEBI" id="CHEBI:33384"/>
        <dbReference type="ChEBI" id="CHEBI:43474"/>
        <dbReference type="ChEBI" id="CHEBI:57524"/>
        <dbReference type="EC" id="3.1.3.3"/>
    </reaction>
</comment>
<dbReference type="GO" id="GO:0005737">
    <property type="term" value="C:cytoplasm"/>
    <property type="evidence" value="ECO:0007669"/>
    <property type="project" value="TreeGrafter"/>
</dbReference>
<sequence>MKKKLAVFDIDGTIFRNSLLAELHWKLVRRGVIDREDVKTLDKFYWSWVTRKGEYDDYISEVIDNFNTYIAGVSQEVINSAVKKVIEVQSDIVYRYTRDLIKSLRKEYILIAISGSPEVIVKEFSFMWDFDMYKGTDYEVVNEKYTGTILSLPVSDKKKALEEIVEENGYSLKDSIAVGDTESDIGMLSIVTNPICFNPTNNLYLQAKKNNWSVVVERKNVIYKL</sequence>
<protein>
    <recommendedName>
        <fullName evidence="3">phosphoserine phosphatase</fullName>
        <ecNumber evidence="3">3.1.3.3</ecNumber>
    </recommendedName>
</protein>
<evidence type="ECO:0000313" key="11">
    <source>
        <dbReference type="EMBL" id="PIT93279.1"/>
    </source>
</evidence>
<evidence type="ECO:0000256" key="10">
    <source>
        <dbReference type="ARBA" id="ARBA00048523"/>
    </source>
</evidence>
<accession>A0A2M6WKH4</accession>
<keyword evidence="4" id="KW-0028">Amino-acid biosynthesis</keyword>
<evidence type="ECO:0000256" key="9">
    <source>
        <dbReference type="ARBA" id="ARBA00048138"/>
    </source>
</evidence>
<name>A0A2M6WKH4_9BACT</name>
<evidence type="ECO:0000256" key="5">
    <source>
        <dbReference type="ARBA" id="ARBA00022723"/>
    </source>
</evidence>
<keyword evidence="5" id="KW-0479">Metal-binding</keyword>
<dbReference type="InterPro" id="IPR036412">
    <property type="entry name" value="HAD-like_sf"/>
</dbReference>
<keyword evidence="8" id="KW-0718">Serine biosynthesis</keyword>
<dbReference type="GO" id="GO:0036424">
    <property type="term" value="F:L-phosphoserine phosphatase activity"/>
    <property type="evidence" value="ECO:0007669"/>
    <property type="project" value="TreeGrafter"/>
</dbReference>
<dbReference type="EC" id="3.1.3.3" evidence="3"/>
<dbReference type="Gene3D" id="3.40.50.1000">
    <property type="entry name" value="HAD superfamily/HAD-like"/>
    <property type="match status" value="1"/>
</dbReference>
<dbReference type="Pfam" id="PF12710">
    <property type="entry name" value="HAD"/>
    <property type="match status" value="1"/>
</dbReference>
<reference evidence="12" key="1">
    <citation type="submission" date="2017-09" db="EMBL/GenBank/DDBJ databases">
        <title>Depth-based differentiation of microbial function through sediment-hosted aquifers and enrichment of novel symbionts in the deep terrestrial subsurface.</title>
        <authorList>
            <person name="Probst A.J."/>
            <person name="Ladd B."/>
            <person name="Jarett J.K."/>
            <person name="Geller-Mcgrath D.E."/>
            <person name="Sieber C.M.K."/>
            <person name="Emerson J.B."/>
            <person name="Anantharaman K."/>
            <person name="Thomas B.C."/>
            <person name="Malmstrom R."/>
            <person name="Stieglmeier M."/>
            <person name="Klingl A."/>
            <person name="Woyke T."/>
            <person name="Ryan C.M."/>
            <person name="Banfield J.F."/>
        </authorList>
    </citation>
    <scope>NUCLEOTIDE SEQUENCE [LARGE SCALE GENOMIC DNA]</scope>
</reference>
<dbReference type="PANTHER" id="PTHR43344">
    <property type="entry name" value="PHOSPHOSERINE PHOSPHATASE"/>
    <property type="match status" value="1"/>
</dbReference>
<dbReference type="InterPro" id="IPR050582">
    <property type="entry name" value="HAD-like_SerB"/>
</dbReference>
<evidence type="ECO:0000256" key="4">
    <source>
        <dbReference type="ARBA" id="ARBA00022605"/>
    </source>
</evidence>
<dbReference type="SUPFAM" id="SSF56784">
    <property type="entry name" value="HAD-like"/>
    <property type="match status" value="1"/>
</dbReference>
<dbReference type="InterPro" id="IPR006385">
    <property type="entry name" value="HAD_hydro_SerB1"/>
</dbReference>
<dbReference type="Proteomes" id="UP000229112">
    <property type="component" value="Unassembled WGS sequence"/>
</dbReference>
<proteinExistence type="predicted"/>
<evidence type="ECO:0000256" key="6">
    <source>
        <dbReference type="ARBA" id="ARBA00022801"/>
    </source>
</evidence>
<comment type="cofactor">
    <cofactor evidence="1">
        <name>Mg(2+)</name>
        <dbReference type="ChEBI" id="CHEBI:18420"/>
    </cofactor>
</comment>
<dbReference type="NCBIfam" id="TIGR01488">
    <property type="entry name" value="HAD-SF-IB"/>
    <property type="match status" value="1"/>
</dbReference>
<organism evidence="11 12">
    <name type="scientific">Candidatus Harrisonbacteria bacterium CG10_big_fil_rev_8_21_14_0_10_38_8</name>
    <dbReference type="NCBI Taxonomy" id="1974582"/>
    <lineage>
        <taxon>Bacteria</taxon>
        <taxon>Candidatus Harrisoniibacteriota</taxon>
    </lineage>
</organism>
<dbReference type="Gene3D" id="1.20.1440.100">
    <property type="entry name" value="SG protein - dephosphorylation function"/>
    <property type="match status" value="1"/>
</dbReference>
<evidence type="ECO:0000256" key="2">
    <source>
        <dbReference type="ARBA" id="ARBA00005135"/>
    </source>
</evidence>
<dbReference type="NCBIfam" id="TIGR01490">
    <property type="entry name" value="HAD-SF-IB-hyp1"/>
    <property type="match status" value="1"/>
</dbReference>
<evidence type="ECO:0000256" key="1">
    <source>
        <dbReference type="ARBA" id="ARBA00001946"/>
    </source>
</evidence>
<evidence type="ECO:0000313" key="12">
    <source>
        <dbReference type="Proteomes" id="UP000229112"/>
    </source>
</evidence>
<evidence type="ECO:0000256" key="7">
    <source>
        <dbReference type="ARBA" id="ARBA00022842"/>
    </source>
</evidence>
<keyword evidence="6 11" id="KW-0378">Hydrolase</keyword>
<keyword evidence="7" id="KW-0460">Magnesium</keyword>
<comment type="catalytic activity">
    <reaction evidence="10">
        <text>O-phospho-D-serine + H2O = D-serine + phosphate</text>
        <dbReference type="Rhea" id="RHEA:24873"/>
        <dbReference type="ChEBI" id="CHEBI:15377"/>
        <dbReference type="ChEBI" id="CHEBI:35247"/>
        <dbReference type="ChEBI" id="CHEBI:43474"/>
        <dbReference type="ChEBI" id="CHEBI:58680"/>
        <dbReference type="EC" id="3.1.3.3"/>
    </reaction>
</comment>